<dbReference type="PANTHER" id="PTHR31639:SF310">
    <property type="entry name" value="F-BOX DOMAIN-CONTAINING PROTEIN"/>
    <property type="match status" value="1"/>
</dbReference>
<dbReference type="SUPFAM" id="SSF52047">
    <property type="entry name" value="RNI-like"/>
    <property type="match status" value="1"/>
</dbReference>
<evidence type="ECO:0000259" key="1">
    <source>
        <dbReference type="SMART" id="SM00579"/>
    </source>
</evidence>
<dbReference type="SMART" id="SM00579">
    <property type="entry name" value="FBD"/>
    <property type="match status" value="1"/>
</dbReference>
<dbReference type="EMBL" id="CAMAPE010000045">
    <property type="protein sequence ID" value="CAH9103660.1"/>
    <property type="molecule type" value="Genomic_DNA"/>
</dbReference>
<gene>
    <name evidence="2" type="ORF">CEURO_LOCUS16216</name>
</gene>
<dbReference type="Gene3D" id="3.80.10.10">
    <property type="entry name" value="Ribonuclease Inhibitor"/>
    <property type="match status" value="1"/>
</dbReference>
<dbReference type="Pfam" id="PF00646">
    <property type="entry name" value="F-box"/>
    <property type="match status" value="1"/>
</dbReference>
<dbReference type="InterPro" id="IPR036047">
    <property type="entry name" value="F-box-like_dom_sf"/>
</dbReference>
<dbReference type="AlphaFoldDB" id="A0A9P0ZI32"/>
<evidence type="ECO:0000313" key="3">
    <source>
        <dbReference type="Proteomes" id="UP001152484"/>
    </source>
</evidence>
<reference evidence="2" key="1">
    <citation type="submission" date="2022-07" db="EMBL/GenBank/DDBJ databases">
        <authorList>
            <person name="Macas J."/>
            <person name="Novak P."/>
            <person name="Neumann P."/>
        </authorList>
    </citation>
    <scope>NUCLEOTIDE SEQUENCE</scope>
</reference>
<keyword evidence="3" id="KW-1185">Reference proteome</keyword>
<dbReference type="InterPro" id="IPR055411">
    <property type="entry name" value="LRR_FXL15/At3g58940/PEG3-like"/>
</dbReference>
<dbReference type="OrthoDB" id="1274461at2759"/>
<name>A0A9P0ZI32_CUSEU</name>
<dbReference type="InterPro" id="IPR001810">
    <property type="entry name" value="F-box_dom"/>
</dbReference>
<proteinExistence type="predicted"/>
<dbReference type="SUPFAM" id="SSF81383">
    <property type="entry name" value="F-box domain"/>
    <property type="match status" value="1"/>
</dbReference>
<protein>
    <recommendedName>
        <fullName evidence="1">FBD domain-containing protein</fullName>
    </recommendedName>
</protein>
<dbReference type="PANTHER" id="PTHR31639">
    <property type="entry name" value="F-BOX PROTEIN-LIKE"/>
    <property type="match status" value="1"/>
</dbReference>
<organism evidence="2 3">
    <name type="scientific">Cuscuta europaea</name>
    <name type="common">European dodder</name>
    <dbReference type="NCBI Taxonomy" id="41803"/>
    <lineage>
        <taxon>Eukaryota</taxon>
        <taxon>Viridiplantae</taxon>
        <taxon>Streptophyta</taxon>
        <taxon>Embryophyta</taxon>
        <taxon>Tracheophyta</taxon>
        <taxon>Spermatophyta</taxon>
        <taxon>Magnoliopsida</taxon>
        <taxon>eudicotyledons</taxon>
        <taxon>Gunneridae</taxon>
        <taxon>Pentapetalae</taxon>
        <taxon>asterids</taxon>
        <taxon>lamiids</taxon>
        <taxon>Solanales</taxon>
        <taxon>Convolvulaceae</taxon>
        <taxon>Cuscuteae</taxon>
        <taxon>Cuscuta</taxon>
        <taxon>Cuscuta subgen. Cuscuta</taxon>
    </lineage>
</organism>
<dbReference type="Proteomes" id="UP001152484">
    <property type="component" value="Unassembled WGS sequence"/>
</dbReference>
<dbReference type="InterPro" id="IPR032675">
    <property type="entry name" value="LRR_dom_sf"/>
</dbReference>
<sequence>MLIDKNYHHDIISNLPECLRMAILTCLPLLEAVRTSVLSSNWKYTWTKLSHIKLDDTLWPERSVSEDSAFLTCVRGIFHIVLNHEGPINQVTIALSKLKDCPEIDNLLLILSKSDVEVLTLDIQADRCLLPSSFFRCKNLKHVALYSYQVHLPPNFTGFNQLITLKMNLVSIGSEQLASLVSSCPLLEHLRLKTSSTYTYESLEIHAPKLKHFKFLSRIKDICFKNSPVLKEVWVVDCMMIGQHSISGYSKVVEFFGSLPALQLICVDYSFTKCIASGGVPARPSLTAVHLDAVRLSGFCLEKTVGMAFVLFLLRIAPNLQDITIFLADSHDAVFAQSPLHSLDVEEYSDVKLDKLRMVNLRRFTGARNQMRLAKLLLIKSPVLKKMIIKANTKVCTEKQLLILKELVRFPRPSQMAEIDYS</sequence>
<dbReference type="Pfam" id="PF24758">
    <property type="entry name" value="LRR_At5g56370"/>
    <property type="match status" value="1"/>
</dbReference>
<feature type="domain" description="FBD" evidence="1">
    <location>
        <begin position="350"/>
        <end position="422"/>
    </location>
</feature>
<dbReference type="InterPro" id="IPR006566">
    <property type="entry name" value="FBD"/>
</dbReference>
<accession>A0A9P0ZI32</accession>
<evidence type="ECO:0000313" key="2">
    <source>
        <dbReference type="EMBL" id="CAH9103660.1"/>
    </source>
</evidence>
<comment type="caution">
    <text evidence="2">The sequence shown here is derived from an EMBL/GenBank/DDBJ whole genome shotgun (WGS) entry which is preliminary data.</text>
</comment>